<evidence type="ECO:0000313" key="2">
    <source>
        <dbReference type="EMBL" id="MCR6545274.1"/>
    </source>
</evidence>
<protein>
    <submittedName>
        <fullName evidence="2">Uncharacterized protein</fullName>
    </submittedName>
</protein>
<proteinExistence type="predicted"/>
<comment type="caution">
    <text evidence="2">The sequence shown here is derived from an EMBL/GenBank/DDBJ whole genome shotgun (WGS) entry which is preliminary data.</text>
</comment>
<dbReference type="RefSeq" id="WP_257912884.1">
    <property type="nucleotide sequence ID" value="NZ_JANPWE010000002.1"/>
</dbReference>
<evidence type="ECO:0000313" key="3">
    <source>
        <dbReference type="Proteomes" id="UP001524944"/>
    </source>
</evidence>
<dbReference type="EMBL" id="JANPWE010000002">
    <property type="protein sequence ID" value="MCR6545274.1"/>
    <property type="molecule type" value="Genomic_DNA"/>
</dbReference>
<reference evidence="2 3" key="1">
    <citation type="submission" date="2022-08" db="EMBL/GenBank/DDBJ databases">
        <title>Proteogenomics of the novel Dehalobacterium formicoaceticum strain EZ94 highlights a key role of methyltransferases during anaerobic dichloromethane degradation.</title>
        <authorList>
            <person name="Wasmund K."/>
        </authorList>
    </citation>
    <scope>NUCLEOTIDE SEQUENCE [LARGE SCALE GENOMIC DNA]</scope>
    <source>
        <strain evidence="2 3">EZ94</strain>
    </source>
</reference>
<gene>
    <name evidence="2" type="ORF">NVS47_07055</name>
</gene>
<evidence type="ECO:0000256" key="1">
    <source>
        <dbReference type="SAM" id="SignalP"/>
    </source>
</evidence>
<accession>A0ABT1Y5S9</accession>
<keyword evidence="1" id="KW-0732">Signal</keyword>
<keyword evidence="3" id="KW-1185">Reference proteome</keyword>
<feature type="signal peptide" evidence="1">
    <location>
        <begin position="1"/>
        <end position="18"/>
    </location>
</feature>
<feature type="chain" id="PRO_5045248740" evidence="1">
    <location>
        <begin position="19"/>
        <end position="193"/>
    </location>
</feature>
<sequence length="193" mass="21966">MFLVSVLFTVVFVPNVFASEDQTYDEIFETYGLKTVSEIPNGVNPIEIKNEKELVYFLELINKSIDDHAKKEKKPIVIDLSKNINSDASTFATRTYTVDSYQIGVPLYGKVDLKVTVTDDGYRVTRALAFTNITGFTLGFDWDETTRGVEIYSNGRDVYAWAEGELEYYLLVNGTVRLYSKTISLDGYLMIFH</sequence>
<organism evidence="2 3">
    <name type="scientific">Dehalobacterium formicoaceticum</name>
    <dbReference type="NCBI Taxonomy" id="51515"/>
    <lineage>
        <taxon>Bacteria</taxon>
        <taxon>Bacillati</taxon>
        <taxon>Bacillota</taxon>
        <taxon>Clostridia</taxon>
        <taxon>Eubacteriales</taxon>
        <taxon>Peptococcaceae</taxon>
        <taxon>Dehalobacterium</taxon>
    </lineage>
</organism>
<dbReference type="Proteomes" id="UP001524944">
    <property type="component" value="Unassembled WGS sequence"/>
</dbReference>
<name>A0ABT1Y5S9_9FIRM</name>